<evidence type="ECO:0000256" key="1">
    <source>
        <dbReference type="ARBA" id="ARBA00004141"/>
    </source>
</evidence>
<reference evidence="9" key="2">
    <citation type="submission" date="2025-08" db="UniProtKB">
        <authorList>
            <consortium name="Ensembl"/>
        </authorList>
    </citation>
    <scope>IDENTIFICATION</scope>
</reference>
<dbReference type="Pfam" id="PF04193">
    <property type="entry name" value="PQ-loop"/>
    <property type="match status" value="1"/>
</dbReference>
<dbReference type="SMART" id="SM00679">
    <property type="entry name" value="CTNS"/>
    <property type="match status" value="1"/>
</dbReference>
<evidence type="ECO:0000313" key="9">
    <source>
        <dbReference type="Ensembl" id="ENSBGRP00000038860.1"/>
    </source>
</evidence>
<keyword evidence="4" id="KW-1133">Transmembrane helix</keyword>
<reference evidence="9" key="1">
    <citation type="submission" date="2019-05" db="EMBL/GenBank/DDBJ databases">
        <authorList>
            <person name="Zhang S."/>
            <person name="Liu J."/>
        </authorList>
    </citation>
    <scope>NUCLEOTIDE SEQUENCE [LARGE SCALE GENOMIC DNA]</scope>
</reference>
<accession>A0A8B9YVY8</accession>
<evidence type="ECO:0000256" key="3">
    <source>
        <dbReference type="ARBA" id="ARBA00022737"/>
    </source>
</evidence>
<reference evidence="9" key="3">
    <citation type="submission" date="2025-09" db="UniProtKB">
        <authorList>
            <consortium name="Ensembl"/>
        </authorList>
    </citation>
    <scope>IDENTIFICATION</scope>
</reference>
<dbReference type="GO" id="GO:0005802">
    <property type="term" value="C:trans-Golgi network"/>
    <property type="evidence" value="ECO:0007669"/>
    <property type="project" value="TreeGrafter"/>
</dbReference>
<feature type="compositionally biased region" description="Basic residues" evidence="8">
    <location>
        <begin position="37"/>
        <end position="51"/>
    </location>
</feature>
<dbReference type="AlphaFoldDB" id="A0A8B9YVY8"/>
<evidence type="ECO:0000256" key="5">
    <source>
        <dbReference type="ARBA" id="ARBA00023136"/>
    </source>
</evidence>
<keyword evidence="5" id="KW-0472">Membrane</keyword>
<dbReference type="InterPro" id="IPR006603">
    <property type="entry name" value="PQ-loop_rpt"/>
</dbReference>
<dbReference type="GO" id="GO:0045332">
    <property type="term" value="P:phospholipid translocation"/>
    <property type="evidence" value="ECO:0007669"/>
    <property type="project" value="TreeGrafter"/>
</dbReference>
<feature type="region of interest" description="Disordered" evidence="8">
    <location>
        <begin position="1"/>
        <end position="51"/>
    </location>
</feature>
<dbReference type="GO" id="GO:0005829">
    <property type="term" value="C:cytosol"/>
    <property type="evidence" value="ECO:0007669"/>
    <property type="project" value="GOC"/>
</dbReference>
<dbReference type="InterPro" id="IPR052241">
    <property type="entry name" value="SLC66/Scramblase_ANY1"/>
</dbReference>
<keyword evidence="2" id="KW-0812">Transmembrane</keyword>
<evidence type="ECO:0000256" key="7">
    <source>
        <dbReference type="ARBA" id="ARBA00043159"/>
    </source>
</evidence>
<evidence type="ECO:0000313" key="10">
    <source>
        <dbReference type="Proteomes" id="UP000694520"/>
    </source>
</evidence>
<dbReference type="PANTHER" id="PTHR14856">
    <property type="entry name" value="PQ-LOOP REPEAT-CONTAINING PROTEIN 1-LIKE PROTEIN"/>
    <property type="match status" value="1"/>
</dbReference>
<evidence type="ECO:0000256" key="4">
    <source>
        <dbReference type="ARBA" id="ARBA00022989"/>
    </source>
</evidence>
<dbReference type="GO" id="GO:0005768">
    <property type="term" value="C:endosome"/>
    <property type="evidence" value="ECO:0007669"/>
    <property type="project" value="TreeGrafter"/>
</dbReference>
<sequence length="355" mass="38606">SPGCATPTPETEPRPRRQVPLPAPGWRPAPSFSRGARGARPRRGRAPRASRRCALGASWASGHARGAAPPGEAARLSPYFFSSLQARGGGWSRAAAARGGDSARREPGSAEGARAGWTSVGRRAAGRAEWKRKAWVGFWSRCTSWFPGVQPVPWSSEAWCHTSRSTGTSGGLRTPRASPPTCVWCSWWPISYGYSSAADNKDGEVRVPLGRSFLDFDPHHFWHWSSFADYVQCVLAFTGVAGYITYLSIDSALFVETLGFLAVLTEAMLGVPQLYRNHRHQSTEGMSIKMVLMWTSGDTFKTAYFLLNAAPLQFSVCGLLQVLVDLAILGQAYVFTRYPLKPAPHVAHPASAKAL</sequence>
<organism evidence="9 10">
    <name type="scientific">Bos mutus grunniens</name>
    <name type="common">Wild yak</name>
    <name type="synonym">Bos grunniens</name>
    <dbReference type="NCBI Taxonomy" id="30521"/>
    <lineage>
        <taxon>Eukaryota</taxon>
        <taxon>Metazoa</taxon>
        <taxon>Chordata</taxon>
        <taxon>Craniata</taxon>
        <taxon>Vertebrata</taxon>
        <taxon>Euteleostomi</taxon>
        <taxon>Mammalia</taxon>
        <taxon>Eutheria</taxon>
        <taxon>Laurasiatheria</taxon>
        <taxon>Artiodactyla</taxon>
        <taxon>Ruminantia</taxon>
        <taxon>Pecora</taxon>
        <taxon>Bovidae</taxon>
        <taxon>Bovinae</taxon>
        <taxon>Bos</taxon>
    </lineage>
</organism>
<dbReference type="FunFam" id="1.20.1280.290:FF:000005">
    <property type="entry name" value="PQ-loop repeat-containing protein 1"/>
    <property type="match status" value="1"/>
</dbReference>
<dbReference type="Gene3D" id="1.20.1280.290">
    <property type="match status" value="1"/>
</dbReference>
<evidence type="ECO:0000256" key="6">
    <source>
        <dbReference type="ARBA" id="ARBA00040648"/>
    </source>
</evidence>
<feature type="region of interest" description="Disordered" evidence="8">
    <location>
        <begin position="95"/>
        <end position="114"/>
    </location>
</feature>
<proteinExistence type="predicted"/>
<evidence type="ECO:0000256" key="8">
    <source>
        <dbReference type="SAM" id="MobiDB-lite"/>
    </source>
</evidence>
<evidence type="ECO:0000256" key="2">
    <source>
        <dbReference type="ARBA" id="ARBA00022692"/>
    </source>
</evidence>
<keyword evidence="3" id="KW-0677">Repeat</keyword>
<dbReference type="GO" id="GO:0042147">
    <property type="term" value="P:retrograde transport, endosome to Golgi"/>
    <property type="evidence" value="ECO:0007669"/>
    <property type="project" value="TreeGrafter"/>
</dbReference>
<protein>
    <recommendedName>
        <fullName evidence="6">Solute carrier family 66 member 2</fullName>
    </recommendedName>
    <alternativeName>
        <fullName evidence="7">PQ-loop repeat-containing protein 1</fullName>
    </alternativeName>
</protein>
<comment type="subcellular location">
    <subcellularLocation>
        <location evidence="1">Membrane</location>
        <topology evidence="1">Multi-pass membrane protein</topology>
    </subcellularLocation>
</comment>
<dbReference type="GO" id="GO:0016020">
    <property type="term" value="C:membrane"/>
    <property type="evidence" value="ECO:0007669"/>
    <property type="project" value="UniProtKB-SubCell"/>
</dbReference>
<dbReference type="GeneTree" id="ENSGT00390000002381"/>
<name>A0A8B9YVY8_BOSMU</name>
<dbReference type="PANTHER" id="PTHR14856:SF10">
    <property type="entry name" value="SOLUTE CARRIER FAMILY 66 MEMBER 2"/>
    <property type="match status" value="1"/>
</dbReference>
<dbReference type="Ensembl" id="ENSBGRT00000045057.1">
    <property type="protein sequence ID" value="ENSBGRP00000038860.1"/>
    <property type="gene ID" value="ENSBGRG00000024398.1"/>
</dbReference>
<keyword evidence="10" id="KW-1185">Reference proteome</keyword>
<dbReference type="Proteomes" id="UP000694520">
    <property type="component" value="Chromosome 21"/>
</dbReference>